<feature type="compositionally biased region" description="Polar residues" evidence="1">
    <location>
        <begin position="1129"/>
        <end position="1139"/>
    </location>
</feature>
<accession>A0AAE1ET30</accession>
<feature type="compositionally biased region" description="Basic and acidic residues" evidence="1">
    <location>
        <begin position="766"/>
        <end position="781"/>
    </location>
</feature>
<dbReference type="InterPro" id="IPR006640">
    <property type="entry name" value="SprT-like_domain"/>
</dbReference>
<feature type="compositionally biased region" description="Basic and acidic residues" evidence="1">
    <location>
        <begin position="50"/>
        <end position="69"/>
    </location>
</feature>
<organism evidence="3 4">
    <name type="scientific">Petrolisthes cinctipes</name>
    <name type="common">Flat porcelain crab</name>
    <dbReference type="NCBI Taxonomy" id="88211"/>
    <lineage>
        <taxon>Eukaryota</taxon>
        <taxon>Metazoa</taxon>
        <taxon>Ecdysozoa</taxon>
        <taxon>Arthropoda</taxon>
        <taxon>Crustacea</taxon>
        <taxon>Multicrustacea</taxon>
        <taxon>Malacostraca</taxon>
        <taxon>Eumalacostraca</taxon>
        <taxon>Eucarida</taxon>
        <taxon>Decapoda</taxon>
        <taxon>Pleocyemata</taxon>
        <taxon>Anomura</taxon>
        <taxon>Galatheoidea</taxon>
        <taxon>Porcellanidae</taxon>
        <taxon>Petrolisthes</taxon>
    </lineage>
</organism>
<dbReference type="SMART" id="SM00731">
    <property type="entry name" value="SprT"/>
    <property type="match status" value="1"/>
</dbReference>
<evidence type="ECO:0000313" key="4">
    <source>
        <dbReference type="Proteomes" id="UP001286313"/>
    </source>
</evidence>
<evidence type="ECO:0000313" key="3">
    <source>
        <dbReference type="EMBL" id="KAK3860778.1"/>
    </source>
</evidence>
<dbReference type="GO" id="GO:0005634">
    <property type="term" value="C:nucleus"/>
    <property type="evidence" value="ECO:0007669"/>
    <property type="project" value="TreeGrafter"/>
</dbReference>
<feature type="region of interest" description="Disordered" evidence="1">
    <location>
        <begin position="828"/>
        <end position="910"/>
    </location>
</feature>
<reference evidence="3" key="1">
    <citation type="submission" date="2023-10" db="EMBL/GenBank/DDBJ databases">
        <title>Genome assemblies of two species of porcelain crab, Petrolisthes cinctipes and Petrolisthes manimaculis (Anomura: Porcellanidae).</title>
        <authorList>
            <person name="Angst P."/>
        </authorList>
    </citation>
    <scope>NUCLEOTIDE SEQUENCE</scope>
    <source>
        <strain evidence="3">PB745_01</strain>
        <tissue evidence="3">Gill</tissue>
    </source>
</reference>
<feature type="compositionally biased region" description="Polar residues" evidence="1">
    <location>
        <begin position="1063"/>
        <end position="1072"/>
    </location>
</feature>
<feature type="compositionally biased region" description="Pro residues" evidence="1">
    <location>
        <begin position="1434"/>
        <end position="1443"/>
    </location>
</feature>
<sequence length="1486" mass="166309">MGSQSGGANSTRLSLDIADLPLTPFGMSPKHPTRKHTLFSQRTNKLSLKSRKEREDKEYCLERERRNGKENMNPKNHQHQSSRYTVLETVSEEISSPAAAALETNDYQATLQSSGISEDVNINQVQVEVHLKERNNVALSEDVNEHGVQGHAHKEESVIPVNMPQIPRRQSTYTDIDEGSFIEFCQGNEEGRPVPTQTERRVTPQLYYTCESQNDTQFSTSTKTKNCLVGFRKFLDTFKRQKDLRNITEEREVELPQEMPQRIINFNCDETIITCSADVAKRIMFNKEKKQQQAVINSTVIDKLPCEASVPFPNVLPDISTLAMPSETVSSSGSGNNSPITTLHRRQKAYACNNDQSVITVSESSDDSENYTLQKTTEVLRPANQGGRNIYVQKHGYSQNIPSPSSPQPSAKAVNMDQQCLISDDASSNDEVDDSLEQIAKVGKNIYIQKHREQNQNSPIGESVDVPGQSLISEDVSIVSSILPISSNGNPRQHAETGKSLSRPWNPSGQCDDSRKSLNHHQSPGKSSSQSWNPSGHCVGNRKSPSHHDEIGKSSGVKCDDGGKPVYVEIDDDSQIVYDYDGEDEADIPEPQEQRPATPENTKNPATARWIMTSPFHESSFGTSFMENFDNSNHNESLNQAKPTSSVNKSQDSSDKHLEPRFSHQHVQERLKQRSSCVRQGTKNISVVASSSSDDSEEDLRLKRSFKACRMIQSSSSDSDVEASVQHHVSRRRKLSFEKRRGGMLPRQNQVVESSDSSSSPPPPEESLHLRLSESHSRVSEKTIKTIGRIAKSPGNTVKSSVFSPCNREKNSVLSLCNTKKTPVVVPSSDESYEVQQRRPPAHVRRISSSDFDQSEEEPVNLSKHSDNLPDVNIDTIRRGGKWSRSNTKFLYPPSVQKQSGGSTQNEGSNTNIRLREVQNELDNINSIDLKKYQTEGLNTASKNRNKVTIKEERALTREKGIIQKKLQIQSGDSDSEDEREDNFIYQVEETIDISSDETFSDESGEEDESYESKKKKVKNPISTGEMKNRLSSDDGNNDSFEKYLTRVKRQIEEEKEKRKKYVTTTNLNEYESSFIDDGNSEDEEVSYRLPPPLTPSHTPRPPTARLHELGSITDDPLRKPPKNKTGRPGTTSTVNTPASDWRDLPSVSLDSDSDAEVFPGTQTKKKKAPPKHKPFITPQKPFKTPKAVIPPPKPFPKTEGHKRTTKQYSSGVNFGTPTLTFLTSLSSTVNLMRCHPDALIYTKNFKRKKGELAEKLYKYYNSRVFNNQLPAELNIKWNNRMTKTAGFCYYQVDRSKPCGRNARIELATKVIDSPERLRDTLIHELCHAASWIISGYKAGHGPLWKAWASRAKQTFPELPPITRCHSYAIQCRYTYRCTRCSYSIGRHSKSLDTNKKVCGHCYGRFELLDNNQRTPSASGANSTSSAGGTDTPAMPPRTPKTPGPFALFVKENYGSVKQSGGGLKHADVMKALSAKFSKMKATGTS</sequence>
<comment type="caution">
    <text evidence="3">The sequence shown here is derived from an EMBL/GenBank/DDBJ whole genome shotgun (WGS) entry which is preliminary data.</text>
</comment>
<feature type="compositionally biased region" description="Pro residues" evidence="1">
    <location>
        <begin position="1090"/>
        <end position="1103"/>
    </location>
</feature>
<dbReference type="CDD" id="cd00084">
    <property type="entry name" value="HMG-box_SF"/>
    <property type="match status" value="1"/>
</dbReference>
<dbReference type="EMBL" id="JAWQEG010004634">
    <property type="protein sequence ID" value="KAK3860778.1"/>
    <property type="molecule type" value="Genomic_DNA"/>
</dbReference>
<proteinExistence type="predicted"/>
<feature type="compositionally biased region" description="Polar residues" evidence="1">
    <location>
        <begin position="520"/>
        <end position="534"/>
    </location>
</feature>
<feature type="region of interest" description="Disordered" evidence="1">
    <location>
        <begin position="711"/>
        <end position="781"/>
    </location>
</feature>
<feature type="compositionally biased region" description="Low complexity" evidence="1">
    <location>
        <begin position="1415"/>
        <end position="1430"/>
    </location>
</feature>
<feature type="domain" description="SprT-like" evidence="2">
    <location>
        <begin position="1251"/>
        <end position="1409"/>
    </location>
</feature>
<keyword evidence="4" id="KW-1185">Reference proteome</keyword>
<feature type="region of interest" description="Disordered" evidence="1">
    <location>
        <begin position="484"/>
        <end position="608"/>
    </location>
</feature>
<dbReference type="PANTHER" id="PTHR23099">
    <property type="entry name" value="TRANSCRIPTIONAL REGULATOR"/>
    <property type="match status" value="1"/>
</dbReference>
<feature type="region of interest" description="Disordered" evidence="1">
    <location>
        <begin position="49"/>
        <end position="83"/>
    </location>
</feature>
<feature type="compositionally biased region" description="Basic and acidic residues" evidence="1">
    <location>
        <begin position="546"/>
        <end position="563"/>
    </location>
</feature>
<name>A0AAE1ET30_PETCI</name>
<feature type="region of interest" description="Disordered" evidence="1">
    <location>
        <begin position="1413"/>
        <end position="1444"/>
    </location>
</feature>
<feature type="compositionally biased region" description="Polar residues" evidence="1">
    <location>
        <begin position="896"/>
        <end position="910"/>
    </location>
</feature>
<protein>
    <recommendedName>
        <fullName evidence="2">SprT-like domain-containing protein</fullName>
    </recommendedName>
</protein>
<gene>
    <name evidence="3" type="ORF">Pcinc_033185</name>
</gene>
<evidence type="ECO:0000259" key="2">
    <source>
        <dbReference type="SMART" id="SM00731"/>
    </source>
</evidence>
<feature type="compositionally biased region" description="Basic and acidic residues" evidence="1">
    <location>
        <begin position="652"/>
        <end position="672"/>
    </location>
</feature>
<feature type="region of interest" description="Disordered" evidence="1">
    <location>
        <begin position="622"/>
        <end position="679"/>
    </location>
</feature>
<feature type="compositionally biased region" description="Acidic residues" evidence="1">
    <location>
        <begin position="992"/>
        <end position="1010"/>
    </location>
</feature>
<feature type="compositionally biased region" description="Polar residues" evidence="1">
    <location>
        <begin position="73"/>
        <end position="83"/>
    </location>
</feature>
<dbReference type="Pfam" id="PF10263">
    <property type="entry name" value="SprT-like"/>
    <property type="match status" value="1"/>
</dbReference>
<feature type="region of interest" description="Disordered" evidence="1">
    <location>
        <begin position="992"/>
        <end position="1211"/>
    </location>
</feature>
<feature type="compositionally biased region" description="Basic and acidic residues" evidence="1">
    <location>
        <begin position="1040"/>
        <end position="1057"/>
    </location>
</feature>
<feature type="compositionally biased region" description="Polar residues" evidence="1">
    <location>
        <begin position="622"/>
        <end position="651"/>
    </location>
</feature>
<evidence type="ECO:0000256" key="1">
    <source>
        <dbReference type="SAM" id="MobiDB-lite"/>
    </source>
</evidence>
<dbReference type="PANTHER" id="PTHR23099:SF0">
    <property type="entry name" value="GERM CELL NUCLEAR ACIDIC PROTEIN"/>
    <property type="match status" value="1"/>
</dbReference>
<dbReference type="Proteomes" id="UP001286313">
    <property type="component" value="Unassembled WGS sequence"/>
</dbReference>
<dbReference type="GO" id="GO:0006974">
    <property type="term" value="P:DNA damage response"/>
    <property type="evidence" value="ECO:0007669"/>
    <property type="project" value="UniProtKB-ARBA"/>
</dbReference>
<feature type="compositionally biased region" description="Basic residues" evidence="1">
    <location>
        <begin position="1164"/>
        <end position="1175"/>
    </location>
</feature>
<feature type="compositionally biased region" description="Acidic residues" evidence="1">
    <location>
        <begin position="569"/>
        <end position="590"/>
    </location>
</feature>
<feature type="compositionally biased region" description="Polar residues" evidence="1">
    <location>
        <begin position="499"/>
        <end position="511"/>
    </location>
</feature>